<keyword evidence="3" id="KW-1185">Reference proteome</keyword>
<feature type="transmembrane region" description="Helical" evidence="1">
    <location>
        <begin position="7"/>
        <end position="24"/>
    </location>
</feature>
<dbReference type="Pfam" id="PF25949">
    <property type="entry name" value="DUF7987"/>
    <property type="match status" value="1"/>
</dbReference>
<keyword evidence="1" id="KW-0812">Transmembrane</keyword>
<dbReference type="RefSeq" id="WP_095636748.1">
    <property type="nucleotide sequence ID" value="NZ_NSKC01000004.1"/>
</dbReference>
<gene>
    <name evidence="2" type="ORF">CK500_08120</name>
</gene>
<evidence type="ECO:0000313" key="3">
    <source>
        <dbReference type="Proteomes" id="UP000218083"/>
    </source>
</evidence>
<dbReference type="AlphaFoldDB" id="A0A2A2FFM7"/>
<name>A0A2A2FFM7_9EURY</name>
<sequence length="59" mass="5888">MVSRENEIVFGCVIVGAVAAFWLADTGAPAGIPAGAFALVAAVVPMAINNRLDATASAE</sequence>
<proteinExistence type="predicted"/>
<protein>
    <submittedName>
        <fullName evidence="2">Uncharacterized protein</fullName>
    </submittedName>
</protein>
<feature type="transmembrane region" description="Helical" evidence="1">
    <location>
        <begin position="30"/>
        <end position="48"/>
    </location>
</feature>
<evidence type="ECO:0000313" key="2">
    <source>
        <dbReference type="EMBL" id="PAU83477.1"/>
    </source>
</evidence>
<keyword evidence="1" id="KW-1133">Transmembrane helix</keyword>
<evidence type="ECO:0000256" key="1">
    <source>
        <dbReference type="SAM" id="Phobius"/>
    </source>
</evidence>
<reference evidence="2 3" key="1">
    <citation type="submission" date="2017-08" db="EMBL/GenBank/DDBJ databases">
        <title>The strain WRN001 was isolated from Binhai saline alkaline soil, Tianjin, China.</title>
        <authorList>
            <person name="Liu D."/>
            <person name="Zhang G."/>
        </authorList>
    </citation>
    <scope>NUCLEOTIDE SEQUENCE [LARGE SCALE GENOMIC DNA]</scope>
    <source>
        <strain evidence="2 3">WN019</strain>
    </source>
</reference>
<dbReference type="EMBL" id="NSKC01000004">
    <property type="protein sequence ID" value="PAU83477.1"/>
    <property type="molecule type" value="Genomic_DNA"/>
</dbReference>
<comment type="caution">
    <text evidence="2">The sequence shown here is derived from an EMBL/GenBank/DDBJ whole genome shotgun (WGS) entry which is preliminary data.</text>
</comment>
<keyword evidence="1" id="KW-0472">Membrane</keyword>
<organism evidence="2 3">
    <name type="scientific">Halorubrum salipaludis</name>
    <dbReference type="NCBI Taxonomy" id="2032630"/>
    <lineage>
        <taxon>Archaea</taxon>
        <taxon>Methanobacteriati</taxon>
        <taxon>Methanobacteriota</taxon>
        <taxon>Stenosarchaea group</taxon>
        <taxon>Halobacteria</taxon>
        <taxon>Halobacteriales</taxon>
        <taxon>Haloferacaceae</taxon>
        <taxon>Halorubrum</taxon>
    </lineage>
</organism>
<dbReference type="Proteomes" id="UP000218083">
    <property type="component" value="Unassembled WGS sequence"/>
</dbReference>
<dbReference type="InterPro" id="IPR058293">
    <property type="entry name" value="DUF7987"/>
</dbReference>
<accession>A0A2A2FFM7</accession>